<reference evidence="4" key="1">
    <citation type="submission" date="2022-11" db="UniProtKB">
        <authorList>
            <consortium name="WormBaseParasite"/>
        </authorList>
    </citation>
    <scope>IDENTIFICATION</scope>
</reference>
<evidence type="ECO:0000256" key="2">
    <source>
        <dbReference type="PROSITE-ProRule" id="PRU00252"/>
    </source>
</evidence>
<dbReference type="InterPro" id="IPR012340">
    <property type="entry name" value="NA-bd_OB-fold"/>
</dbReference>
<dbReference type="GO" id="GO:0006264">
    <property type="term" value="P:mitochondrial DNA replication"/>
    <property type="evidence" value="ECO:0007669"/>
    <property type="project" value="TreeGrafter"/>
</dbReference>
<keyword evidence="3" id="KW-1185">Reference proteome</keyword>
<dbReference type="PROSITE" id="PS50935">
    <property type="entry name" value="SSB"/>
    <property type="match status" value="1"/>
</dbReference>
<dbReference type="SUPFAM" id="SSF50249">
    <property type="entry name" value="Nucleic acid-binding proteins"/>
    <property type="match status" value="1"/>
</dbReference>
<proteinExistence type="predicted"/>
<dbReference type="AlphaFoldDB" id="A0A914XX62"/>
<organism evidence="3 4">
    <name type="scientific">Panagrolaimus superbus</name>
    <dbReference type="NCBI Taxonomy" id="310955"/>
    <lineage>
        <taxon>Eukaryota</taxon>
        <taxon>Metazoa</taxon>
        <taxon>Ecdysozoa</taxon>
        <taxon>Nematoda</taxon>
        <taxon>Chromadorea</taxon>
        <taxon>Rhabditida</taxon>
        <taxon>Tylenchina</taxon>
        <taxon>Panagrolaimomorpha</taxon>
        <taxon>Panagrolaimoidea</taxon>
        <taxon>Panagrolaimidae</taxon>
        <taxon>Panagrolaimus</taxon>
    </lineage>
</organism>
<dbReference type="PANTHER" id="PTHR10302:SF0">
    <property type="entry name" value="SINGLE-STRANDED DNA-BINDING PROTEIN, MITOCHONDRIAL"/>
    <property type="match status" value="1"/>
</dbReference>
<keyword evidence="1 2" id="KW-0238">DNA-binding</keyword>
<dbReference type="GO" id="GO:0042645">
    <property type="term" value="C:mitochondrial nucleoid"/>
    <property type="evidence" value="ECO:0007669"/>
    <property type="project" value="TreeGrafter"/>
</dbReference>
<name>A0A914XX62_9BILA</name>
<accession>A0A914XX62</accession>
<dbReference type="NCBIfam" id="TIGR00621">
    <property type="entry name" value="ssb"/>
    <property type="match status" value="1"/>
</dbReference>
<dbReference type="Gene3D" id="2.40.50.140">
    <property type="entry name" value="Nucleic acid-binding proteins"/>
    <property type="match status" value="1"/>
</dbReference>
<evidence type="ECO:0000313" key="3">
    <source>
        <dbReference type="Proteomes" id="UP000887577"/>
    </source>
</evidence>
<dbReference type="Proteomes" id="UP000887577">
    <property type="component" value="Unplaced"/>
</dbReference>
<dbReference type="CDD" id="cd04496">
    <property type="entry name" value="SSB_OBF"/>
    <property type="match status" value="1"/>
</dbReference>
<sequence>MLRYCGNLASSSARSLACRTFATTAVRHEDSQPGQNDVDRLFNADSQPRRRNALSINRVELVGGCGDFPVARVSRTGVEYVTFNLFTNIDFRKGDGSSVERVEMHNIHVFGNQANFVKNNLVKGSRVLVIGRLHYEGGTMRPDGTRSPRNASISAETILPINRPGNPNKEDKSI</sequence>
<dbReference type="GO" id="GO:0003697">
    <property type="term" value="F:single-stranded DNA binding"/>
    <property type="evidence" value="ECO:0007669"/>
    <property type="project" value="InterPro"/>
</dbReference>
<dbReference type="InterPro" id="IPR000424">
    <property type="entry name" value="Primosome_PriB/ssb"/>
</dbReference>
<dbReference type="WBParaSite" id="PSU_v2.g10341.t1">
    <property type="protein sequence ID" value="PSU_v2.g10341.t1"/>
    <property type="gene ID" value="PSU_v2.g10341"/>
</dbReference>
<dbReference type="InterPro" id="IPR011344">
    <property type="entry name" value="ssDNA-bd"/>
</dbReference>
<dbReference type="PANTHER" id="PTHR10302">
    <property type="entry name" value="SINGLE-STRANDED DNA-BINDING PROTEIN"/>
    <property type="match status" value="1"/>
</dbReference>
<evidence type="ECO:0000256" key="1">
    <source>
        <dbReference type="ARBA" id="ARBA00023125"/>
    </source>
</evidence>
<evidence type="ECO:0000313" key="4">
    <source>
        <dbReference type="WBParaSite" id="PSU_v2.g10341.t1"/>
    </source>
</evidence>
<dbReference type="Pfam" id="PF00436">
    <property type="entry name" value="SSB"/>
    <property type="match status" value="1"/>
</dbReference>
<protein>
    <submittedName>
        <fullName evidence="4">Uncharacterized protein</fullName>
    </submittedName>
</protein>